<feature type="compositionally biased region" description="Basic residues" evidence="2">
    <location>
        <begin position="29"/>
        <end position="42"/>
    </location>
</feature>
<dbReference type="SUPFAM" id="SSF49899">
    <property type="entry name" value="Concanavalin A-like lectins/glucanases"/>
    <property type="match status" value="1"/>
</dbReference>
<comment type="caution">
    <text evidence="4">The sequence shown here is derived from an EMBL/GenBank/DDBJ whole genome shotgun (WGS) entry which is preliminary data.</text>
</comment>
<feature type="active site" description="Proton acceptor" evidence="1">
    <location>
        <position position="192"/>
    </location>
</feature>
<dbReference type="PANTHER" id="PTHR37536:SF1">
    <property type="entry name" value="ASPERGILLOPEPSIN, PUTAITVE (AFU_ORTHOLOGUE AFUA_7G01200)"/>
    <property type="match status" value="1"/>
</dbReference>
<evidence type="ECO:0000256" key="3">
    <source>
        <dbReference type="SAM" id="SignalP"/>
    </source>
</evidence>
<evidence type="ECO:0000313" key="5">
    <source>
        <dbReference type="Proteomes" id="UP000315522"/>
    </source>
</evidence>
<feature type="chain" id="PRO_5021718284" evidence="3">
    <location>
        <begin position="20"/>
        <end position="259"/>
    </location>
</feature>
<feature type="region of interest" description="Disordered" evidence="2">
    <location>
        <begin position="29"/>
        <end position="56"/>
    </location>
</feature>
<reference evidence="4 5" key="1">
    <citation type="submission" date="2018-05" db="EMBL/GenBank/DDBJ databases">
        <title>Genome sequencing and assembly of the regulated plant pathogen Lachnellula willkommii and related sister species for the development of diagnostic species identification markers.</title>
        <authorList>
            <person name="Giroux E."/>
            <person name="Bilodeau G."/>
        </authorList>
    </citation>
    <scope>NUCLEOTIDE SEQUENCE [LARGE SCALE GENOMIC DNA]</scope>
    <source>
        <strain evidence="4 5">CBS 172.35</strain>
    </source>
</reference>
<dbReference type="InterPro" id="IPR038656">
    <property type="entry name" value="Peptidase_G1_sf"/>
</dbReference>
<dbReference type="InterPro" id="IPR000250">
    <property type="entry name" value="Peptidase_G1"/>
</dbReference>
<dbReference type="InterPro" id="IPR013320">
    <property type="entry name" value="ConA-like_dom_sf"/>
</dbReference>
<organism evidence="4 5">
    <name type="scientific">Lachnellula willkommii</name>
    <dbReference type="NCBI Taxonomy" id="215461"/>
    <lineage>
        <taxon>Eukaryota</taxon>
        <taxon>Fungi</taxon>
        <taxon>Dikarya</taxon>
        <taxon>Ascomycota</taxon>
        <taxon>Pezizomycotina</taxon>
        <taxon>Leotiomycetes</taxon>
        <taxon>Helotiales</taxon>
        <taxon>Lachnaceae</taxon>
        <taxon>Lachnellula</taxon>
    </lineage>
</organism>
<name>A0A559M9X1_9HELO</name>
<evidence type="ECO:0000256" key="2">
    <source>
        <dbReference type="SAM" id="MobiDB-lite"/>
    </source>
</evidence>
<proteinExistence type="predicted"/>
<keyword evidence="5" id="KW-1185">Reference proteome</keyword>
<dbReference type="Gene3D" id="2.60.120.700">
    <property type="entry name" value="Peptidase G1"/>
    <property type="match status" value="1"/>
</dbReference>
<sequence length="259" mass="27010">MKFTTSILSALLCIEAALAGVPASRSQARHLARRQSRGRRTAPFRGANVTANAPESTVQSNWGGAILESSGFTDVSATANAPKGSGSSSAAGSAWVGIDGASCQTAILQTGFDWYGDGTYDAWYEWYPDNAADFSDFDISEGDDIKMSVTATGANSGSATLENMTTGKKVSKTFSDETSGSLCQTDAEFIIEDFEECDSGGSNCEPVAFASFSPAVSFKDCSATANGENVDLSQSSITEVEVNDKDLTKCSTSGTTLTC</sequence>
<dbReference type="Proteomes" id="UP000315522">
    <property type="component" value="Unassembled WGS sequence"/>
</dbReference>
<dbReference type="GO" id="GO:0006508">
    <property type="term" value="P:proteolysis"/>
    <property type="evidence" value="ECO:0007669"/>
    <property type="project" value="InterPro"/>
</dbReference>
<dbReference type="EMBL" id="QGML01001118">
    <property type="protein sequence ID" value="TVY89748.1"/>
    <property type="molecule type" value="Genomic_DNA"/>
</dbReference>
<gene>
    <name evidence="4" type="primary">PRTB</name>
    <name evidence="4" type="ORF">LAWI1_G006142</name>
</gene>
<dbReference type="GO" id="GO:0070007">
    <property type="term" value="F:glutamic-type endopeptidase activity"/>
    <property type="evidence" value="ECO:0007669"/>
    <property type="project" value="InterPro"/>
</dbReference>
<feature type="non-terminal residue" evidence="4">
    <location>
        <position position="259"/>
    </location>
</feature>
<feature type="signal peptide" evidence="3">
    <location>
        <begin position="1"/>
        <end position="19"/>
    </location>
</feature>
<evidence type="ECO:0000256" key="1">
    <source>
        <dbReference type="PIRSR" id="PIRSR600250-50"/>
    </source>
</evidence>
<dbReference type="PRINTS" id="PR00977">
    <property type="entry name" value="SCYTLDPTASE"/>
</dbReference>
<dbReference type="Pfam" id="PF01828">
    <property type="entry name" value="Peptidase_A4"/>
    <property type="match status" value="1"/>
</dbReference>
<accession>A0A559M9X1</accession>
<dbReference type="PANTHER" id="PTHR37536">
    <property type="entry name" value="PUTATIVE (AFU_ORTHOLOGUE AFUA_3G02970)-RELATED"/>
    <property type="match status" value="1"/>
</dbReference>
<dbReference type="AlphaFoldDB" id="A0A559M9X1"/>
<protein>
    <submittedName>
        <fullName evidence="4">Scytalidopepsin B</fullName>
    </submittedName>
</protein>
<evidence type="ECO:0000313" key="4">
    <source>
        <dbReference type="EMBL" id="TVY89748.1"/>
    </source>
</evidence>
<keyword evidence="3" id="KW-0732">Signal</keyword>